<keyword evidence="2 4" id="KW-0238">DNA-binding</keyword>
<dbReference type="SUPFAM" id="SSF46689">
    <property type="entry name" value="Homeodomain-like"/>
    <property type="match status" value="1"/>
</dbReference>
<dbReference type="InterPro" id="IPR009057">
    <property type="entry name" value="Homeodomain-like_sf"/>
</dbReference>
<dbReference type="InterPro" id="IPR050109">
    <property type="entry name" value="HTH-type_TetR-like_transc_reg"/>
</dbReference>
<dbReference type="Pfam" id="PF00440">
    <property type="entry name" value="TetR_N"/>
    <property type="match status" value="1"/>
</dbReference>
<dbReference type="InterPro" id="IPR001647">
    <property type="entry name" value="HTH_TetR"/>
</dbReference>
<comment type="caution">
    <text evidence="6">The sequence shown here is derived from an EMBL/GenBank/DDBJ whole genome shotgun (WGS) entry which is preliminary data.</text>
</comment>
<protein>
    <submittedName>
        <fullName evidence="6">TetR/AcrR family transcriptional regulator</fullName>
    </submittedName>
</protein>
<sequence length="196" mass="20859">MAPEGRYHHGDLRRAVLAAAVEAIEERGLGLLSLRDVARRAGVSHTAPVHHFGDKAGMLTALATEGFDLLAQALDPGDGETIDLVDAGVIYVQFAVDHRAHFEVMFRPDLHHPDEPALAVARDRAGDLLTNAVVAATDTPPGQQTELASVAAWSLVHGFATLWLAGALPEQIGQDLQGSARSVAKLLFSVVHRSDT</sequence>
<proteinExistence type="predicted"/>
<feature type="domain" description="HTH tetR-type" evidence="5">
    <location>
        <begin position="10"/>
        <end position="70"/>
    </location>
</feature>
<dbReference type="InterPro" id="IPR036271">
    <property type="entry name" value="Tet_transcr_reg_TetR-rel_C_sf"/>
</dbReference>
<dbReference type="Gene3D" id="1.10.357.10">
    <property type="entry name" value="Tetracycline Repressor, domain 2"/>
    <property type="match status" value="1"/>
</dbReference>
<keyword evidence="1" id="KW-0805">Transcription regulation</keyword>
<dbReference type="PANTHER" id="PTHR30055:SF220">
    <property type="entry name" value="TETR-FAMILY REGULATORY PROTEIN"/>
    <property type="match status" value="1"/>
</dbReference>
<keyword evidence="3" id="KW-0804">Transcription</keyword>
<evidence type="ECO:0000256" key="1">
    <source>
        <dbReference type="ARBA" id="ARBA00023015"/>
    </source>
</evidence>
<organism evidence="6 7">
    <name type="scientific">Streptomyces fuscus</name>
    <dbReference type="NCBI Taxonomy" id="3048495"/>
    <lineage>
        <taxon>Bacteria</taxon>
        <taxon>Bacillati</taxon>
        <taxon>Actinomycetota</taxon>
        <taxon>Actinomycetes</taxon>
        <taxon>Kitasatosporales</taxon>
        <taxon>Streptomycetaceae</taxon>
        <taxon>Streptomyces</taxon>
    </lineage>
</organism>
<evidence type="ECO:0000313" key="6">
    <source>
        <dbReference type="EMBL" id="MDL2076367.1"/>
    </source>
</evidence>
<dbReference type="Pfam" id="PF13305">
    <property type="entry name" value="TetR_C_33"/>
    <property type="match status" value="1"/>
</dbReference>
<dbReference type="PANTHER" id="PTHR30055">
    <property type="entry name" value="HTH-TYPE TRANSCRIPTIONAL REGULATOR RUTR"/>
    <property type="match status" value="1"/>
</dbReference>
<dbReference type="SUPFAM" id="SSF48498">
    <property type="entry name" value="Tetracyclin repressor-like, C-terminal domain"/>
    <property type="match status" value="1"/>
</dbReference>
<evidence type="ECO:0000256" key="4">
    <source>
        <dbReference type="PROSITE-ProRule" id="PRU00335"/>
    </source>
</evidence>
<dbReference type="PROSITE" id="PS50977">
    <property type="entry name" value="HTH_TETR_2"/>
    <property type="match status" value="1"/>
</dbReference>
<evidence type="ECO:0000259" key="5">
    <source>
        <dbReference type="PROSITE" id="PS50977"/>
    </source>
</evidence>
<keyword evidence="7" id="KW-1185">Reference proteome</keyword>
<accession>A0ABT7IXV9</accession>
<evidence type="ECO:0000256" key="3">
    <source>
        <dbReference type="ARBA" id="ARBA00023163"/>
    </source>
</evidence>
<name>A0ABT7IXV9_9ACTN</name>
<dbReference type="PRINTS" id="PR00455">
    <property type="entry name" value="HTHTETR"/>
</dbReference>
<dbReference type="InterPro" id="IPR025996">
    <property type="entry name" value="MT1864/Rv1816-like_C"/>
</dbReference>
<reference evidence="6 7" key="1">
    <citation type="submission" date="2023-05" db="EMBL/GenBank/DDBJ databases">
        <title>Streptomyces fuscus sp. nov., a brown-black pigment producing actinomyces isolated from dry sand of Sea duck farm.</title>
        <authorList>
            <person name="Xie J."/>
            <person name="Shen N."/>
        </authorList>
    </citation>
    <scope>NUCLEOTIDE SEQUENCE [LARGE SCALE GENOMIC DNA]</scope>
    <source>
        <strain evidence="6 7">GXMU-J15</strain>
    </source>
</reference>
<dbReference type="EMBL" id="JASJUS010000005">
    <property type="protein sequence ID" value="MDL2076367.1"/>
    <property type="molecule type" value="Genomic_DNA"/>
</dbReference>
<feature type="DNA-binding region" description="H-T-H motif" evidence="4">
    <location>
        <begin position="33"/>
        <end position="52"/>
    </location>
</feature>
<dbReference type="RefSeq" id="WP_093718837.1">
    <property type="nucleotide sequence ID" value="NZ_JASJUS010000005.1"/>
</dbReference>
<dbReference type="Proteomes" id="UP001241926">
    <property type="component" value="Unassembled WGS sequence"/>
</dbReference>
<gene>
    <name evidence="6" type="ORF">QNN03_07940</name>
</gene>
<evidence type="ECO:0000313" key="7">
    <source>
        <dbReference type="Proteomes" id="UP001241926"/>
    </source>
</evidence>
<evidence type="ECO:0000256" key="2">
    <source>
        <dbReference type="ARBA" id="ARBA00023125"/>
    </source>
</evidence>